<sequence length="310" mass="36060">MESDPNTFDFYTTDPVQHAYSFITDSLKYPHADTRQIAKKALEISNKCLEAWLLLAQSYQKFPQARTTYLKGIEVAREQDTTSTLLQLLYGLGELYYRHGHPESAIETILELLPLDESDPCNAREILTLSYLQQEDFIKAHACATHSSYDDSLSSRVAQAYIAFRTEIPWWTPDQMDQLDDELLGRTTWQWMHEQCNSLKRLYRQINHANPFFAAFMLNPHAQSIETPTTIESKHASEALHVTKLHHDLWHNQELPIKLLEEFPWTNPTKSQIKAADKPILLETIQQLEKHRDAQRSAAEKDYLQNRDLY</sequence>
<dbReference type="InterPro" id="IPR011990">
    <property type="entry name" value="TPR-like_helical_dom_sf"/>
</dbReference>
<organism evidence="3 4">
    <name type="scientific">Rubritalea spongiae</name>
    <dbReference type="NCBI Taxonomy" id="430797"/>
    <lineage>
        <taxon>Bacteria</taxon>
        <taxon>Pseudomonadati</taxon>
        <taxon>Verrucomicrobiota</taxon>
        <taxon>Verrucomicrobiia</taxon>
        <taxon>Verrucomicrobiales</taxon>
        <taxon>Rubritaleaceae</taxon>
        <taxon>Rubritalea</taxon>
    </lineage>
</organism>
<protein>
    <submittedName>
        <fullName evidence="3">Tetratricopeptide repeat protein</fullName>
    </submittedName>
</protein>
<proteinExistence type="predicted"/>
<dbReference type="InterPro" id="IPR019734">
    <property type="entry name" value="TPR_rpt"/>
</dbReference>
<dbReference type="Gene3D" id="1.25.40.10">
    <property type="entry name" value="Tetratricopeptide repeat domain"/>
    <property type="match status" value="1"/>
</dbReference>
<dbReference type="Proteomes" id="UP001597297">
    <property type="component" value="Unassembled WGS sequence"/>
</dbReference>
<feature type="repeat" description="TPR" evidence="1">
    <location>
        <begin position="86"/>
        <end position="119"/>
    </location>
</feature>
<dbReference type="EMBL" id="JBHUJC010000025">
    <property type="protein sequence ID" value="MFD2276545.1"/>
    <property type="molecule type" value="Genomic_DNA"/>
</dbReference>
<evidence type="ECO:0000256" key="2">
    <source>
        <dbReference type="SAM" id="MobiDB-lite"/>
    </source>
</evidence>
<evidence type="ECO:0000313" key="3">
    <source>
        <dbReference type="EMBL" id="MFD2276545.1"/>
    </source>
</evidence>
<keyword evidence="1" id="KW-0802">TPR repeat</keyword>
<comment type="caution">
    <text evidence="3">The sequence shown here is derived from an EMBL/GenBank/DDBJ whole genome shotgun (WGS) entry which is preliminary data.</text>
</comment>
<dbReference type="SUPFAM" id="SSF48452">
    <property type="entry name" value="TPR-like"/>
    <property type="match status" value="1"/>
</dbReference>
<feature type="region of interest" description="Disordered" evidence="2">
    <location>
        <begin position="291"/>
        <end position="310"/>
    </location>
</feature>
<accession>A0ABW5E508</accession>
<dbReference type="PROSITE" id="PS50005">
    <property type="entry name" value="TPR"/>
    <property type="match status" value="1"/>
</dbReference>
<gene>
    <name evidence="3" type="ORF">ACFSQZ_08710</name>
</gene>
<reference evidence="4" key="1">
    <citation type="journal article" date="2019" name="Int. J. Syst. Evol. Microbiol.">
        <title>The Global Catalogue of Microorganisms (GCM) 10K type strain sequencing project: providing services to taxonomists for standard genome sequencing and annotation.</title>
        <authorList>
            <consortium name="The Broad Institute Genomics Platform"/>
            <consortium name="The Broad Institute Genome Sequencing Center for Infectious Disease"/>
            <person name="Wu L."/>
            <person name="Ma J."/>
        </authorList>
    </citation>
    <scope>NUCLEOTIDE SEQUENCE [LARGE SCALE GENOMIC DNA]</scope>
    <source>
        <strain evidence="4">JCM 16545</strain>
    </source>
</reference>
<dbReference type="RefSeq" id="WP_377092967.1">
    <property type="nucleotide sequence ID" value="NZ_JBHSJM010000001.1"/>
</dbReference>
<evidence type="ECO:0000256" key="1">
    <source>
        <dbReference type="PROSITE-ProRule" id="PRU00339"/>
    </source>
</evidence>
<keyword evidence="4" id="KW-1185">Reference proteome</keyword>
<evidence type="ECO:0000313" key="4">
    <source>
        <dbReference type="Proteomes" id="UP001597297"/>
    </source>
</evidence>
<name>A0ABW5E508_9BACT</name>